<dbReference type="SUPFAM" id="SSF48726">
    <property type="entry name" value="Immunoglobulin"/>
    <property type="match status" value="1"/>
</dbReference>
<evidence type="ECO:0000313" key="3">
    <source>
        <dbReference type="Proteomes" id="UP000694392"/>
    </source>
</evidence>
<evidence type="ECO:0000313" key="2">
    <source>
        <dbReference type="Ensembl" id="ENSSPUP00000007419.1"/>
    </source>
</evidence>
<name>A0A8D0L4Q0_SPHPU</name>
<dbReference type="SMART" id="SM00409">
    <property type="entry name" value="IG"/>
    <property type="match status" value="1"/>
</dbReference>
<dbReference type="OMA" id="HYLMSSW"/>
<dbReference type="Gene3D" id="2.60.40.10">
    <property type="entry name" value="Immunoglobulins"/>
    <property type="match status" value="1"/>
</dbReference>
<protein>
    <recommendedName>
        <fullName evidence="1">Ig-like domain-containing protein</fullName>
    </recommendedName>
</protein>
<dbReference type="InterPro" id="IPR036179">
    <property type="entry name" value="Ig-like_dom_sf"/>
</dbReference>
<dbReference type="Ensembl" id="ENSSPUT00000007907.1">
    <property type="protein sequence ID" value="ENSSPUP00000007419.1"/>
    <property type="gene ID" value="ENSSPUG00000005742.1"/>
</dbReference>
<evidence type="ECO:0000259" key="1">
    <source>
        <dbReference type="PROSITE" id="PS50835"/>
    </source>
</evidence>
<keyword evidence="3" id="KW-1185">Reference proteome</keyword>
<dbReference type="Pfam" id="PF07686">
    <property type="entry name" value="V-set"/>
    <property type="match status" value="1"/>
</dbReference>
<proteinExistence type="predicted"/>
<feature type="domain" description="Ig-like" evidence="1">
    <location>
        <begin position="1"/>
        <end position="95"/>
    </location>
</feature>
<dbReference type="PANTHER" id="PTHR23267">
    <property type="entry name" value="IMMUNOGLOBULIN LIGHT CHAIN"/>
    <property type="match status" value="1"/>
</dbReference>
<dbReference type="Proteomes" id="UP000694392">
    <property type="component" value="Unplaced"/>
</dbReference>
<dbReference type="InterPro" id="IPR050150">
    <property type="entry name" value="IgV_Light_Chain"/>
</dbReference>
<dbReference type="FunFam" id="2.60.40.10:FF:001230">
    <property type="entry name" value="Immunoglobulin kappa variable 8-16"/>
    <property type="match status" value="1"/>
</dbReference>
<dbReference type="AlphaFoldDB" id="A0A8D0L4Q0"/>
<dbReference type="GeneTree" id="ENSGT00940000154869"/>
<dbReference type="SMART" id="SM00406">
    <property type="entry name" value="IGv"/>
    <property type="match status" value="1"/>
</dbReference>
<dbReference type="PROSITE" id="PS50835">
    <property type="entry name" value="IG_LIKE"/>
    <property type="match status" value="1"/>
</dbReference>
<sequence>VTQTPESLAVSPGDTVTIRCRTNSEMNSYMGFYQQKPGQAPKLLISDVSNRPSGVPDRFSGSGSGTDFTFMISRVEADDAGDYYCQQRKSLPLPQ</sequence>
<reference evidence="2" key="2">
    <citation type="submission" date="2025-09" db="UniProtKB">
        <authorList>
            <consortium name="Ensembl"/>
        </authorList>
    </citation>
    <scope>IDENTIFICATION</scope>
</reference>
<organism evidence="2 3">
    <name type="scientific">Sphenodon punctatus</name>
    <name type="common">Tuatara</name>
    <name type="synonym">Hatteria punctata</name>
    <dbReference type="NCBI Taxonomy" id="8508"/>
    <lineage>
        <taxon>Eukaryota</taxon>
        <taxon>Metazoa</taxon>
        <taxon>Chordata</taxon>
        <taxon>Craniata</taxon>
        <taxon>Vertebrata</taxon>
        <taxon>Euteleostomi</taxon>
        <taxon>Lepidosauria</taxon>
        <taxon>Sphenodontia</taxon>
        <taxon>Sphenodontidae</taxon>
        <taxon>Sphenodon</taxon>
    </lineage>
</organism>
<accession>A0A8D0L4Q0</accession>
<dbReference type="InterPro" id="IPR003599">
    <property type="entry name" value="Ig_sub"/>
</dbReference>
<reference evidence="2" key="1">
    <citation type="submission" date="2025-08" db="UniProtKB">
        <authorList>
            <consortium name="Ensembl"/>
        </authorList>
    </citation>
    <scope>IDENTIFICATION</scope>
</reference>
<dbReference type="InterPro" id="IPR013783">
    <property type="entry name" value="Ig-like_fold"/>
</dbReference>
<dbReference type="InterPro" id="IPR007110">
    <property type="entry name" value="Ig-like_dom"/>
</dbReference>
<dbReference type="InterPro" id="IPR013106">
    <property type="entry name" value="Ig_V-set"/>
</dbReference>